<dbReference type="GO" id="GO:0008610">
    <property type="term" value="P:lipid biosynthetic process"/>
    <property type="evidence" value="ECO:0007669"/>
    <property type="project" value="UniProtKB-ARBA"/>
</dbReference>
<dbReference type="PANTHER" id="PTHR45527:SF1">
    <property type="entry name" value="FATTY ACID SYNTHASE"/>
    <property type="match status" value="1"/>
</dbReference>
<gene>
    <name evidence="11" type="ORF">F4560_001700</name>
</gene>
<keyword evidence="5" id="KW-0596">Phosphopantetheine</keyword>
<dbReference type="RefSeq" id="WP_184918332.1">
    <property type="nucleotide sequence ID" value="NZ_JACHMO010000001.1"/>
</dbReference>
<dbReference type="Gene3D" id="3.30.559.30">
    <property type="entry name" value="Nonribosomal peptide synthetase, condensation domain"/>
    <property type="match status" value="2"/>
</dbReference>
<evidence type="ECO:0000313" key="12">
    <source>
        <dbReference type="Proteomes" id="UP000552097"/>
    </source>
</evidence>
<dbReference type="GO" id="GO:0031177">
    <property type="term" value="F:phosphopantetheine binding"/>
    <property type="evidence" value="ECO:0007669"/>
    <property type="project" value="InterPro"/>
</dbReference>
<dbReference type="InterPro" id="IPR006162">
    <property type="entry name" value="Ppantetheine_attach_site"/>
</dbReference>
<dbReference type="CDD" id="cd05930">
    <property type="entry name" value="A_NRPS"/>
    <property type="match status" value="1"/>
</dbReference>
<comment type="caution">
    <text evidence="11">The sequence shown here is derived from an EMBL/GenBank/DDBJ whole genome shotgun (WGS) entry which is preliminary data.</text>
</comment>
<feature type="domain" description="Carrier" evidence="10">
    <location>
        <begin position="963"/>
        <end position="1038"/>
    </location>
</feature>
<evidence type="ECO:0000256" key="4">
    <source>
        <dbReference type="ARBA" id="ARBA00016743"/>
    </source>
</evidence>
<evidence type="ECO:0000259" key="10">
    <source>
        <dbReference type="PROSITE" id="PS50075"/>
    </source>
</evidence>
<dbReference type="Pfam" id="PF00550">
    <property type="entry name" value="PP-binding"/>
    <property type="match status" value="2"/>
</dbReference>
<comment type="similarity">
    <text evidence="3">Belongs to the ATP-dependent AMP-binding enzyme family. MbtB subfamily.</text>
</comment>
<organism evidence="11 12">
    <name type="scientific">Saccharothrix ecbatanensis</name>
    <dbReference type="NCBI Taxonomy" id="1105145"/>
    <lineage>
        <taxon>Bacteria</taxon>
        <taxon>Bacillati</taxon>
        <taxon>Actinomycetota</taxon>
        <taxon>Actinomycetes</taxon>
        <taxon>Pseudonocardiales</taxon>
        <taxon>Pseudonocardiaceae</taxon>
        <taxon>Saccharothrix</taxon>
    </lineage>
</organism>
<dbReference type="PROSITE" id="PS00012">
    <property type="entry name" value="PHOSPHOPANTETHEINE"/>
    <property type="match status" value="2"/>
</dbReference>
<evidence type="ECO:0000256" key="6">
    <source>
        <dbReference type="ARBA" id="ARBA00022553"/>
    </source>
</evidence>
<dbReference type="InterPro" id="IPR009081">
    <property type="entry name" value="PP-bd_ACP"/>
</dbReference>
<dbReference type="FunFam" id="1.10.1200.10:FF:000016">
    <property type="entry name" value="Non-ribosomal peptide synthase"/>
    <property type="match status" value="1"/>
</dbReference>
<dbReference type="InterPro" id="IPR025110">
    <property type="entry name" value="AMP-bd_C"/>
</dbReference>
<dbReference type="SUPFAM" id="SSF56801">
    <property type="entry name" value="Acetyl-CoA synthetase-like"/>
    <property type="match status" value="2"/>
</dbReference>
<dbReference type="Pfam" id="PF13193">
    <property type="entry name" value="AMP-binding_C"/>
    <property type="match status" value="2"/>
</dbReference>
<dbReference type="Gene3D" id="2.30.38.10">
    <property type="entry name" value="Luciferase, Domain 3"/>
    <property type="match status" value="2"/>
</dbReference>
<dbReference type="GO" id="GO:0005737">
    <property type="term" value="C:cytoplasm"/>
    <property type="evidence" value="ECO:0007669"/>
    <property type="project" value="TreeGrafter"/>
</dbReference>
<dbReference type="Pfam" id="PF00501">
    <property type="entry name" value="AMP-binding"/>
    <property type="match status" value="2"/>
</dbReference>
<evidence type="ECO:0000313" key="11">
    <source>
        <dbReference type="EMBL" id="MBB5801932.1"/>
    </source>
</evidence>
<dbReference type="PROSITE" id="PS00455">
    <property type="entry name" value="AMP_BINDING"/>
    <property type="match status" value="2"/>
</dbReference>
<dbReference type="CDD" id="cd19535">
    <property type="entry name" value="Cyc_NRPS"/>
    <property type="match status" value="1"/>
</dbReference>
<evidence type="ECO:0000256" key="2">
    <source>
        <dbReference type="ARBA" id="ARBA00005102"/>
    </source>
</evidence>
<feature type="domain" description="Carrier" evidence="10">
    <location>
        <begin position="2040"/>
        <end position="2115"/>
    </location>
</feature>
<evidence type="ECO:0000256" key="9">
    <source>
        <dbReference type="SAM" id="MobiDB-lite"/>
    </source>
</evidence>
<reference evidence="11 12" key="1">
    <citation type="submission" date="2020-08" db="EMBL/GenBank/DDBJ databases">
        <title>Sequencing the genomes of 1000 actinobacteria strains.</title>
        <authorList>
            <person name="Klenk H.-P."/>
        </authorList>
    </citation>
    <scope>NUCLEOTIDE SEQUENCE [LARGE SCALE GENOMIC DNA]</scope>
    <source>
        <strain evidence="11 12">DSM 45486</strain>
    </source>
</reference>
<dbReference type="GO" id="GO:0016874">
    <property type="term" value="F:ligase activity"/>
    <property type="evidence" value="ECO:0007669"/>
    <property type="project" value="UniProtKB-KW"/>
</dbReference>
<comment type="pathway">
    <text evidence="2">Siderophore biosynthesis; mycobactin biosynthesis.</text>
</comment>
<evidence type="ECO:0000256" key="3">
    <source>
        <dbReference type="ARBA" id="ARBA00007380"/>
    </source>
</evidence>
<dbReference type="InterPro" id="IPR020806">
    <property type="entry name" value="PKS_PP-bd"/>
</dbReference>
<dbReference type="InterPro" id="IPR023213">
    <property type="entry name" value="CAT-like_dom_sf"/>
</dbReference>
<dbReference type="InterPro" id="IPR010071">
    <property type="entry name" value="AA_adenyl_dom"/>
</dbReference>
<evidence type="ECO:0000256" key="5">
    <source>
        <dbReference type="ARBA" id="ARBA00022450"/>
    </source>
</evidence>
<dbReference type="Pfam" id="PF00668">
    <property type="entry name" value="Condensation"/>
    <property type="match status" value="2"/>
</dbReference>
<keyword evidence="6" id="KW-0597">Phosphoprotein</keyword>
<dbReference type="SUPFAM" id="SSF47336">
    <property type="entry name" value="ACP-like"/>
    <property type="match status" value="2"/>
</dbReference>
<evidence type="ECO:0000256" key="7">
    <source>
        <dbReference type="ARBA" id="ARBA00022598"/>
    </source>
</evidence>
<dbReference type="Gene3D" id="3.40.50.980">
    <property type="match status" value="4"/>
</dbReference>
<dbReference type="FunFam" id="3.30.559.10:FF:000023">
    <property type="entry name" value="Non-ribosomal peptide synthetase"/>
    <property type="match status" value="1"/>
</dbReference>
<dbReference type="PANTHER" id="PTHR45527">
    <property type="entry name" value="NONRIBOSOMAL PEPTIDE SYNTHETASE"/>
    <property type="match status" value="1"/>
</dbReference>
<dbReference type="FunFam" id="3.40.50.12780:FF:000012">
    <property type="entry name" value="Non-ribosomal peptide synthetase"/>
    <property type="match status" value="1"/>
</dbReference>
<dbReference type="Gene3D" id="1.10.1200.10">
    <property type="entry name" value="ACP-like"/>
    <property type="match status" value="2"/>
</dbReference>
<dbReference type="InterPro" id="IPR036736">
    <property type="entry name" value="ACP-like_sf"/>
</dbReference>
<accession>A0A7W9HGP0</accession>
<dbReference type="Proteomes" id="UP000552097">
    <property type="component" value="Unassembled WGS sequence"/>
</dbReference>
<dbReference type="GO" id="GO:0072330">
    <property type="term" value="P:monocarboxylic acid biosynthetic process"/>
    <property type="evidence" value="ECO:0007669"/>
    <property type="project" value="UniProtKB-ARBA"/>
</dbReference>
<dbReference type="CDD" id="cd19531">
    <property type="entry name" value="LCL_NRPS-like"/>
    <property type="match status" value="1"/>
</dbReference>
<dbReference type="SUPFAM" id="SSF52777">
    <property type="entry name" value="CoA-dependent acyltransferases"/>
    <property type="match status" value="4"/>
</dbReference>
<evidence type="ECO:0000256" key="8">
    <source>
        <dbReference type="ARBA" id="ARBA00033440"/>
    </source>
</evidence>
<dbReference type="GO" id="GO:0044550">
    <property type="term" value="P:secondary metabolite biosynthetic process"/>
    <property type="evidence" value="ECO:0007669"/>
    <property type="project" value="TreeGrafter"/>
</dbReference>
<dbReference type="InterPro" id="IPR001242">
    <property type="entry name" value="Condensation_dom"/>
</dbReference>
<protein>
    <recommendedName>
        <fullName evidence="4">Phenyloxazoline synthase MbtB</fullName>
    </recommendedName>
    <alternativeName>
        <fullName evidence="8">Mycobactin synthetase protein B</fullName>
    </alternativeName>
</protein>
<dbReference type="InterPro" id="IPR020845">
    <property type="entry name" value="AMP-binding_CS"/>
</dbReference>
<dbReference type="NCBIfam" id="TIGR01733">
    <property type="entry name" value="AA-adenyl-dom"/>
    <property type="match status" value="2"/>
</dbReference>
<dbReference type="InterPro" id="IPR045851">
    <property type="entry name" value="AMP-bd_C_sf"/>
</dbReference>
<comment type="cofactor">
    <cofactor evidence="1">
        <name>pantetheine 4'-phosphate</name>
        <dbReference type="ChEBI" id="CHEBI:47942"/>
    </cofactor>
</comment>
<feature type="region of interest" description="Disordered" evidence="9">
    <location>
        <begin position="2112"/>
        <end position="2132"/>
    </location>
</feature>
<feature type="compositionally biased region" description="Polar residues" evidence="9">
    <location>
        <begin position="2112"/>
        <end position="2124"/>
    </location>
</feature>
<dbReference type="SMART" id="SM00823">
    <property type="entry name" value="PKS_PP"/>
    <property type="match status" value="2"/>
</dbReference>
<sequence>MRTGVGDLTVGQEALWYLHKAEPGSSAYNVVFAVRVLSDLDVTVLRRAVTALVERHDVLRSRFTEPSGRTRRVVDPPERVELQVEDHSAISDTALRDRVHAVAAEPFDLGSGTFRVVLFRVEGRASVLLQVTHHIITDFVSQGVVMDDLLALYEAVLDGREPEVRRLHATYDDFVRAEADMLASARGEVLDQFWRAELAQAPTDVLLPTEGEPESGSRATGATVRVPLRLALLDRLDAFGREIEISPFSCLLAAFEAVLARYTGQDDFLVACPTMPDMRRQRGVAGYYVNPVLVRSDLRGADSFTALAQAVHDRLRRAVLHRDQPFALVVRALAPLRRAGRASVGQVAFSVQAAHRSGELLNMHASGEAGGRCVVHGVEVAAFDVPQQEGQFDLSMEVVRTSDDATAVLKYDTALFDEGMIARLGVHFRRLLEEAIAHPQRNVDDIELLDEAEVDALLELGSGEPADVLASSLLDALRIRAAERPEAIAIRAAGITVTYARLVRLVNGVAVHLTSRGVHHGDVVAVGIGRCALLPVVALGVMAAGATYLPIDPLLPAERIDFMLHDASATALVRGGEGAGLAVPDAVLAVDLASIDAMEEADEPPAAAATTDDRVPAYLIYTSGSTGLPKGVAVGRGGLANLADWQCRTLAVDASAVVLQYASPGFDASVWEMAMAFGSGATLHVPDRAAVAGSALAAEIVASGATHVTLPPSVLATLAPDQVPGLRQVIAAGESCPGPLAQTWAARTSFHNAYGPTETTVCATAHRCDPDEGVWPPIGRPLQNLSVRVVSEGLRLAPRGVVGELAVGGPAVAFGYLNRPGLTASRFVEDPWRAGGRLYLTGDRVRWRADGGLEFHGRHDDQVKIRGQRVELGEIDAVLAAHPAVGHAVTGTTGAGIGIRLVAHVTGAGLDPGELKAWAANRLPAHMVPATIEVVDAFPLTSSGKVDRRALAAADLGPTALDPPATEVEERLVALLAEELGLDRVGVHDDFFLLGGHSLLAARLAFRIREEFGTEVPLADVLARPTAAGLARSLDSPAARTPGPWPRAHPAPLNEGEPFPLTDVQQAYLLGRRKDFTLGGVSAHGYFEIEGPDLDPDRLNAAWNAVVRKHSMLRCVIVGDQQRILTEVDDYRIEVHDLRDGSSAAVEARLAALRAEMSHQVLPADLWPLFDIRLTRVPGGRSRLHLSVDGLVADGTGMRKILTEWHDAYQGRDLAPAEEVTFRDYVLAERALEATELYERSHSYWQERLDTLPAGPVLPSHPASGDDGARGRSPHFDRLHHHLPSATWQALLEAARRSGLTPSTVALTAYATTLAAWSSSRRFTLTLTMFNRLPLHPRVDHIVGDFTTVTLIEVDLRASRSFLEAAHEVQRQLWSDLDHRYYSGIRVKRDLARRADAVSHGGDMPVVFTSALDDAGGGWGFEGFGELVNATNQTPQVSLDHVVVERDGGLDVVWNVVRAEFPDGVPDAMFVDYRATLERLAHDGSAWAEVRRDHRPPEQILEHREANETAAPQRLPLLHEPFFDMAARQPDAIAVRTPHRGVTYRELERDVLRIATRLAELELPPSSLVAVSLPKGVAQVTAVLGVLRAGLAYVPVSPSLPRQRQETLIQQARPGAVLCLAGHGAVAGPPAGSVPVIEVDRVPDQTAKPPEIATAEGDLAYVIYTSGSTGAPKGVMIDHGGAMNTIIDINRRYRITGADSVLGVSSLSFDLSVYDVFGVLAVGGTLVLPDPRHETDPAHWRQLISEQKVTLWNSVPALMRLLLQWDEFEEVGALTSLTTVMLSGDWIPVDLPGLIRARCPGAEVISMGGATEASIWSVFHRVGAQLPDWSSVPYGRPLAGQEMYVLDESMTPRPTWVPGDLYIGGRGVALGYLHDAELTDAKFVRHPSWGTRLYRTGDRARWRPGGLLEFLGRDDHQVKINGNRIELGEIEAAIAVHPAVEAAVVSATSAGRDRVLVAHVVPVREEGPQADLSTVPPFDTNGLRQHLRQTLPAPMIPSTIVAISRLPLTTNGKIDRGRLTRDAAAAVVQGKEPLPSTEPTLDGPLERELAEIWSTVLECAVDSSLAHFFALGGDSLLAVRILTLVNESHGTSITLSDLFDAPTIGQFASQIQASRQDTRSQQAPTAWVEEEL</sequence>
<dbReference type="FunFam" id="3.30.559.30:FF:000006">
    <property type="entry name" value="Yersiniabactin polyketide/non-ribosomal peptide synthetase"/>
    <property type="match status" value="1"/>
</dbReference>
<evidence type="ECO:0000256" key="1">
    <source>
        <dbReference type="ARBA" id="ARBA00001957"/>
    </source>
</evidence>
<dbReference type="InterPro" id="IPR000873">
    <property type="entry name" value="AMP-dep_synth/lig_dom"/>
</dbReference>
<proteinExistence type="inferred from homology"/>
<feature type="region of interest" description="Disordered" evidence="9">
    <location>
        <begin position="1033"/>
        <end position="1057"/>
    </location>
</feature>
<name>A0A7W9HGP0_9PSEU</name>
<dbReference type="Gene3D" id="3.30.559.10">
    <property type="entry name" value="Chloramphenicol acetyltransferase-like domain"/>
    <property type="match status" value="2"/>
</dbReference>
<dbReference type="GO" id="GO:0043041">
    <property type="term" value="P:amino acid activation for nonribosomal peptide biosynthetic process"/>
    <property type="evidence" value="ECO:0007669"/>
    <property type="project" value="TreeGrafter"/>
</dbReference>
<dbReference type="FunFam" id="3.30.300.30:FF:000015">
    <property type="entry name" value="Nonribosomal peptide synthase SidD"/>
    <property type="match status" value="1"/>
</dbReference>
<keyword evidence="7" id="KW-0436">Ligase</keyword>
<dbReference type="PROSITE" id="PS50075">
    <property type="entry name" value="CARRIER"/>
    <property type="match status" value="2"/>
</dbReference>
<keyword evidence="12" id="KW-1185">Reference proteome</keyword>
<dbReference type="EMBL" id="JACHMO010000001">
    <property type="protein sequence ID" value="MBB5801932.1"/>
    <property type="molecule type" value="Genomic_DNA"/>
</dbReference>
<dbReference type="InterPro" id="IPR057737">
    <property type="entry name" value="Condensation_MtbB-like"/>
</dbReference>
<dbReference type="Gene3D" id="3.30.300.30">
    <property type="match status" value="2"/>
</dbReference>